<dbReference type="RefSeq" id="WP_018747931.1">
    <property type="nucleotide sequence ID" value="NZ_BSOZ01000004.1"/>
</dbReference>
<dbReference type="InterPro" id="IPR009956">
    <property type="entry name" value="Post-segregation_anti-tox_CcdA"/>
</dbReference>
<reference evidence="3" key="1">
    <citation type="journal article" date="2019" name="Int. J. Syst. Evol. Microbiol.">
        <title>The Global Catalogue of Microorganisms (GCM) 10K type strain sequencing project: providing services to taxonomists for standard genome sequencing and annotation.</title>
        <authorList>
            <consortium name="The Broad Institute Genomics Platform"/>
            <consortium name="The Broad Institute Genome Sequencing Center for Infectious Disease"/>
            <person name="Wu L."/>
            <person name="Ma J."/>
        </authorList>
    </citation>
    <scope>NUCLEOTIDE SEQUENCE [LARGE SCALE GENOMIC DNA]</scope>
    <source>
        <strain evidence="3">NBRC 104970</strain>
    </source>
</reference>
<proteinExistence type="predicted"/>
<sequence>MPSITQRPTHKKSANLSVNAELLNQARALDINLSATLEAALIQAIQQKRRARWLEENREAIAQYNQDVTEHGVFSDGVRGF</sequence>
<comment type="caution">
    <text evidence="2">The sequence shown here is derived from an EMBL/GenBank/DDBJ whole genome shotgun (WGS) entry which is preliminary data.</text>
</comment>
<dbReference type="Proteomes" id="UP001156836">
    <property type="component" value="Unassembled WGS sequence"/>
</dbReference>
<keyword evidence="1" id="KW-1277">Toxin-antitoxin system</keyword>
<protein>
    <submittedName>
        <fullName evidence="2">Antitoxin</fullName>
    </submittedName>
</protein>
<name>A0ABQ6BQ71_9NEIS</name>
<dbReference type="Pfam" id="PF07362">
    <property type="entry name" value="CcdA"/>
    <property type="match status" value="1"/>
</dbReference>
<evidence type="ECO:0000313" key="2">
    <source>
        <dbReference type="EMBL" id="GLS03335.1"/>
    </source>
</evidence>
<evidence type="ECO:0000313" key="3">
    <source>
        <dbReference type="Proteomes" id="UP001156836"/>
    </source>
</evidence>
<keyword evidence="3" id="KW-1185">Reference proteome</keyword>
<dbReference type="EMBL" id="BSOZ01000004">
    <property type="protein sequence ID" value="GLS03335.1"/>
    <property type="molecule type" value="Genomic_DNA"/>
</dbReference>
<accession>A0ABQ6BQ71</accession>
<gene>
    <name evidence="2" type="primary">ccdA</name>
    <name evidence="2" type="ORF">GCM10007860_04780</name>
</gene>
<organism evidence="2 3">
    <name type="scientific">Chitiniphilus shinanonensis</name>
    <dbReference type="NCBI Taxonomy" id="553088"/>
    <lineage>
        <taxon>Bacteria</taxon>
        <taxon>Pseudomonadati</taxon>
        <taxon>Pseudomonadota</taxon>
        <taxon>Betaproteobacteria</taxon>
        <taxon>Neisseriales</taxon>
        <taxon>Chitinibacteraceae</taxon>
        <taxon>Chitiniphilus</taxon>
    </lineage>
</organism>
<evidence type="ECO:0000256" key="1">
    <source>
        <dbReference type="ARBA" id="ARBA00022649"/>
    </source>
</evidence>